<dbReference type="EMBL" id="UYRR01025112">
    <property type="protein sequence ID" value="VDK34678.1"/>
    <property type="molecule type" value="Genomic_DNA"/>
</dbReference>
<sequence>MDRCWNIYLNESAVNVCAEGATQLIGERNNVERYVGMACVCDANSLESDGFKCGKCAIDHRRF</sequence>
<protein>
    <submittedName>
        <fullName evidence="3">DUF2769 domain-containing protein</fullName>
    </submittedName>
</protein>
<evidence type="ECO:0000313" key="1">
    <source>
        <dbReference type="EMBL" id="VDK34678.1"/>
    </source>
</evidence>
<evidence type="ECO:0000313" key="3">
    <source>
        <dbReference type="WBParaSite" id="ASIM_0000908801-mRNA-1"/>
    </source>
</evidence>
<dbReference type="WBParaSite" id="ASIM_0000908801-mRNA-1">
    <property type="protein sequence ID" value="ASIM_0000908801-mRNA-1"/>
    <property type="gene ID" value="ASIM_0000908801"/>
</dbReference>
<accession>A0A0M3JN48</accession>
<evidence type="ECO:0000313" key="2">
    <source>
        <dbReference type="Proteomes" id="UP000267096"/>
    </source>
</evidence>
<proteinExistence type="predicted"/>
<keyword evidence="2" id="KW-1185">Reference proteome</keyword>
<dbReference type="Proteomes" id="UP000267096">
    <property type="component" value="Unassembled WGS sequence"/>
</dbReference>
<reference evidence="1 2" key="2">
    <citation type="submission" date="2018-11" db="EMBL/GenBank/DDBJ databases">
        <authorList>
            <consortium name="Pathogen Informatics"/>
        </authorList>
    </citation>
    <scope>NUCLEOTIDE SEQUENCE [LARGE SCALE GENOMIC DNA]</scope>
</reference>
<organism evidence="3">
    <name type="scientific">Anisakis simplex</name>
    <name type="common">Herring worm</name>
    <dbReference type="NCBI Taxonomy" id="6269"/>
    <lineage>
        <taxon>Eukaryota</taxon>
        <taxon>Metazoa</taxon>
        <taxon>Ecdysozoa</taxon>
        <taxon>Nematoda</taxon>
        <taxon>Chromadorea</taxon>
        <taxon>Rhabditida</taxon>
        <taxon>Spirurina</taxon>
        <taxon>Ascaridomorpha</taxon>
        <taxon>Ascaridoidea</taxon>
        <taxon>Anisakidae</taxon>
        <taxon>Anisakis</taxon>
        <taxon>Anisakis simplex complex</taxon>
    </lineage>
</organism>
<name>A0A0M3JN48_ANISI</name>
<gene>
    <name evidence="1" type="ORF">ASIM_LOCUS8831</name>
</gene>
<reference evidence="3" key="1">
    <citation type="submission" date="2017-02" db="UniProtKB">
        <authorList>
            <consortium name="WormBaseParasite"/>
        </authorList>
    </citation>
    <scope>IDENTIFICATION</scope>
</reference>
<dbReference type="AlphaFoldDB" id="A0A0M3JN48"/>